<dbReference type="EMBL" id="BMGZ01000003">
    <property type="protein sequence ID" value="GGI00884.1"/>
    <property type="molecule type" value="Genomic_DNA"/>
</dbReference>
<feature type="compositionally biased region" description="Basic and acidic residues" evidence="2">
    <location>
        <begin position="468"/>
        <end position="477"/>
    </location>
</feature>
<feature type="domain" description="MobA/VirD2-like nuclease" evidence="3">
    <location>
        <begin position="23"/>
        <end position="146"/>
    </location>
</feature>
<feature type="compositionally biased region" description="Polar residues" evidence="2">
    <location>
        <begin position="417"/>
        <end position="438"/>
    </location>
</feature>
<evidence type="ECO:0000313" key="4">
    <source>
        <dbReference type="EMBL" id="GGI00884.1"/>
    </source>
</evidence>
<name>A0A8J3EQ49_9PROT</name>
<dbReference type="Proteomes" id="UP000621856">
    <property type="component" value="Unassembled WGS sequence"/>
</dbReference>
<dbReference type="AlphaFoldDB" id="A0A8J3EQ49"/>
<reference evidence="4" key="3">
    <citation type="submission" date="2020-09" db="EMBL/GenBank/DDBJ databases">
        <authorList>
            <person name="Sun Q."/>
            <person name="Zhou Y."/>
        </authorList>
    </citation>
    <scope>NUCLEOTIDE SEQUENCE</scope>
    <source>
        <strain evidence="4">CGMCC 1.14984</strain>
    </source>
</reference>
<keyword evidence="7" id="KW-1185">Reference proteome</keyword>
<evidence type="ECO:0000313" key="5">
    <source>
        <dbReference type="EMBL" id="NHK28911.1"/>
    </source>
</evidence>
<protein>
    <submittedName>
        <fullName evidence="5">Relaxase</fullName>
    </submittedName>
</protein>
<dbReference type="Proteomes" id="UP000818603">
    <property type="component" value="Unassembled WGS sequence"/>
</dbReference>
<proteinExistence type="predicted"/>
<evidence type="ECO:0000313" key="6">
    <source>
        <dbReference type="Proteomes" id="UP000621856"/>
    </source>
</evidence>
<dbReference type="Pfam" id="PF03432">
    <property type="entry name" value="Relaxase"/>
    <property type="match status" value="1"/>
</dbReference>
<dbReference type="InterPro" id="IPR005094">
    <property type="entry name" value="Endonuclease_MobA/VirD2"/>
</dbReference>
<gene>
    <name evidence="5" type="ORF">FF098_013395</name>
    <name evidence="4" type="ORF">GCM10011355_30230</name>
</gene>
<feature type="coiled-coil region" evidence="1">
    <location>
        <begin position="343"/>
        <end position="391"/>
    </location>
</feature>
<feature type="region of interest" description="Disordered" evidence="2">
    <location>
        <begin position="394"/>
        <end position="477"/>
    </location>
</feature>
<evidence type="ECO:0000256" key="1">
    <source>
        <dbReference type="SAM" id="Coils"/>
    </source>
</evidence>
<organism evidence="4 6">
    <name type="scientific">Aquisalinus luteolus</name>
    <dbReference type="NCBI Taxonomy" id="1566827"/>
    <lineage>
        <taxon>Bacteria</taxon>
        <taxon>Pseudomonadati</taxon>
        <taxon>Pseudomonadota</taxon>
        <taxon>Alphaproteobacteria</taxon>
        <taxon>Parvularculales</taxon>
        <taxon>Parvularculaceae</taxon>
        <taxon>Aquisalinus</taxon>
    </lineage>
</organism>
<evidence type="ECO:0000313" key="7">
    <source>
        <dbReference type="Proteomes" id="UP000818603"/>
    </source>
</evidence>
<keyword evidence="1" id="KW-0175">Coiled coil</keyword>
<evidence type="ECO:0000259" key="3">
    <source>
        <dbReference type="Pfam" id="PF03432"/>
    </source>
</evidence>
<comment type="caution">
    <text evidence="4">The sequence shown here is derived from an EMBL/GenBank/DDBJ whole genome shotgun (WGS) entry which is preliminary data.</text>
</comment>
<evidence type="ECO:0000256" key="2">
    <source>
        <dbReference type="SAM" id="MobiDB-lite"/>
    </source>
</evidence>
<reference evidence="5 7" key="2">
    <citation type="submission" date="2020-02" db="EMBL/GenBank/DDBJ databases">
        <title>Genome sequence of Parvularcula flava strain NH6-79.</title>
        <authorList>
            <person name="Abdul Karim M.H."/>
            <person name="Lam M.Q."/>
            <person name="Chen S.J."/>
            <person name="Yahya A."/>
            <person name="Shahir S."/>
            <person name="Shamsir M.S."/>
            <person name="Chong C.S."/>
        </authorList>
    </citation>
    <scope>NUCLEOTIDE SEQUENCE [LARGE SCALE GENOMIC DNA]</scope>
    <source>
        <strain evidence="5 7">NH6-79</strain>
    </source>
</reference>
<dbReference type="EMBL" id="VCJR02000003">
    <property type="protein sequence ID" value="NHK28911.1"/>
    <property type="molecule type" value="Genomic_DNA"/>
</dbReference>
<accession>A0A8J3EQ49</accession>
<dbReference type="RefSeq" id="WP_155141438.1">
    <property type="nucleotide sequence ID" value="NZ_BMGZ01000003.1"/>
</dbReference>
<sequence length="477" mass="54797">MIIVASQRGGGKQLGQHLLNARDNEHVEVHDIRGFASRDVVGAFKEAYAVSKGTRCKQFLFSVSFNPPETEHADIAAFEDAIGRVEERNGLSGQPRVIVFHEKEGRRHAHAVWSRIDAETMTARQMSHFKAKCTDISRELYLDHGWKMPKGLMSAKEKDPRNFTLEEWQQAKRVGYHAWVLKQTVQECWAVSDSRAGFASALEERGMKLARGDRRGHVIVTHEGEVLSVARYAGQNTKDVRARLGDEQALPSVERTKETFTQELTAQAKRHLDEQEQKQAAEMAPLLQRRDVMRDAHSAEREKLKAGQAERWEAECRDRAARLNSGLRGLWDRLNGSHAQTKRQNEREAYEALQRDRKQKQDLINAQLADRQRLQALIRQQRAEATRERLEIHKRLDDLRKGRLEQKKPKPKHRPTPAQTKSSKPSFDRANQAQSSPQDRLAKLRQQDLGTTSDRLQQLRQRQQKPAPKRDGPDMER</sequence>
<reference evidence="4" key="1">
    <citation type="journal article" date="2014" name="Int. J. Syst. Evol. Microbiol.">
        <title>Complete genome sequence of Corynebacterium casei LMG S-19264T (=DSM 44701T), isolated from a smear-ripened cheese.</title>
        <authorList>
            <consortium name="US DOE Joint Genome Institute (JGI-PGF)"/>
            <person name="Walter F."/>
            <person name="Albersmeier A."/>
            <person name="Kalinowski J."/>
            <person name="Ruckert C."/>
        </authorList>
    </citation>
    <scope>NUCLEOTIDE SEQUENCE</scope>
    <source>
        <strain evidence="4">CGMCC 1.14984</strain>
    </source>
</reference>
<feature type="compositionally biased region" description="Basic and acidic residues" evidence="2">
    <location>
        <begin position="394"/>
        <end position="408"/>
    </location>
</feature>